<feature type="compositionally biased region" description="Basic and acidic residues" evidence="7">
    <location>
        <begin position="1"/>
        <end position="12"/>
    </location>
</feature>
<dbReference type="NCBIfam" id="TIGR01443">
    <property type="entry name" value="intein_Cterm"/>
    <property type="match status" value="1"/>
</dbReference>
<keyword evidence="3" id="KW-0347">Helicase</keyword>
<feature type="domain" description="Helicase ATP-binding" evidence="9">
    <location>
        <begin position="590"/>
        <end position="737"/>
    </location>
</feature>
<feature type="domain" description="Helicase C-terminal" evidence="10">
    <location>
        <begin position="795"/>
        <end position="936"/>
    </location>
</feature>
<dbReference type="InterPro" id="IPR004042">
    <property type="entry name" value="Intein_endonuc_central"/>
</dbReference>
<organism evidence="11 12">
    <name type="scientific">Myxococcus virescens</name>
    <dbReference type="NCBI Taxonomy" id="83456"/>
    <lineage>
        <taxon>Bacteria</taxon>
        <taxon>Pseudomonadati</taxon>
        <taxon>Myxococcota</taxon>
        <taxon>Myxococcia</taxon>
        <taxon>Myxococcales</taxon>
        <taxon>Cystobacterineae</taxon>
        <taxon>Myxococcaceae</taxon>
        <taxon>Myxococcus</taxon>
    </lineage>
</organism>
<dbReference type="SUPFAM" id="SSF51294">
    <property type="entry name" value="Hedgehog/intein (Hint) domain"/>
    <property type="match status" value="1"/>
</dbReference>
<dbReference type="InterPro" id="IPR030934">
    <property type="entry name" value="Intein_C"/>
</dbReference>
<reference evidence="11 12" key="1">
    <citation type="submission" date="2016-10" db="EMBL/GenBank/DDBJ databases">
        <authorList>
            <person name="Varghese N."/>
            <person name="Submissions S."/>
        </authorList>
    </citation>
    <scope>NUCLEOTIDE SEQUENCE [LARGE SCALE GENOMIC DNA]</scope>
    <source>
        <strain evidence="11 12">DSM 2260</strain>
    </source>
</reference>
<evidence type="ECO:0000259" key="10">
    <source>
        <dbReference type="PROSITE" id="PS51194"/>
    </source>
</evidence>
<dbReference type="InterPro" id="IPR006935">
    <property type="entry name" value="Helicase/UvrB_N"/>
</dbReference>
<dbReference type="InterPro" id="IPR006142">
    <property type="entry name" value="INTEIN"/>
</dbReference>
<protein>
    <submittedName>
        <fullName evidence="11">Intein C-terminal splicing region/intein N-terminal splicing region</fullName>
    </submittedName>
</protein>
<evidence type="ECO:0000313" key="12">
    <source>
        <dbReference type="Proteomes" id="UP000198717"/>
    </source>
</evidence>
<dbReference type="PRINTS" id="PR00379">
    <property type="entry name" value="INTEIN"/>
</dbReference>
<dbReference type="PANTHER" id="PTHR11274:SF0">
    <property type="entry name" value="GENERAL TRANSCRIPTION AND DNA REPAIR FACTOR IIH HELICASE SUBUNIT XPB"/>
    <property type="match status" value="1"/>
</dbReference>
<dbReference type="SUPFAM" id="SSF55608">
    <property type="entry name" value="Homing endonucleases"/>
    <property type="match status" value="1"/>
</dbReference>
<dbReference type="InterPro" id="IPR036844">
    <property type="entry name" value="Hint_dom_sf"/>
</dbReference>
<accession>A0ABY0MVT7</accession>
<sequence length="939" mass="103216">MVEDFSEMRGDGGRVVSRTQDSSVGDAPSAPARNVGMGTRTLRVRVDSGLRLAVGDVPPKVLEGLCRALSLPNPAYLKLVRLRKRPGAEPQTLYFFRQQERELVLPRGAIHLLRRAADDAGLTLSFEDARVLPPKRLAKLPVVPLRDYQSEAVERLAKATQGTAVLPCGGGKCVKNDSLIFTDRGLVTAAELAIGVPEEHAAFTEVGVDTSTGRATTNAVYNGGRSPTKRARLALGYELEATAEHPVRVLREDVLVWVRMDELHVGDRLVLRRGSEVWGRSSLSEAFRWVKPKYATSLKLPKGLVLDEMAAEACGLLVSEGTLTKRLVTEFTNADADNVGFVSRWAESIGVNLRRGGSDSVQYLMHSVVLREWLAWLGLDYTRAAGKCIPRAIRLGGRDIMRAFLRGLFDGDASVDPLKSVIEFCTASERMAREVQVALLGLGILASRHSRTVEGYEQLYWRVTITDVATFEREVGFSSNWNKRRLREAVARAEGRCRNPNVDTVPINGLVERLYRAAQKKVSWSSQEGRIFGNYVHGEHAPSRAALERMVKRWNSECPAECKPIEAFLELQVAFLAVESIEDGEADVVDLSVPETHEFVANGVVCHNTMLALGAVARLRTQALVLVHTLDLAEQWREHVRERLGLEAGLVGAGEAEVRPVTVAVVQSLARWEGTKLDAFLHGFGLLVLDEAHHIAASAFHRIVDRCPARYRLGLTATPEREDGLTPLLRLYLGAPLAVVKHEDLVARGVLVVPEVRAVETAFDFPYFGASDYAPMLKALAEDKARNDLVLGAVAREAWAGHLCLVLTGRVDHCELLAQRLSATGLSAAALTSGVSREARKALLDKARAGRVRVLVATSLADEGLDLPRLSRVFLAYPGRARGRTVQRLGRLMRPHEEKKSAVLIDFVDRKVPLLRRHHAERRQQYATVLGVAAVASAH</sequence>
<dbReference type="Gene3D" id="3.10.28.10">
    <property type="entry name" value="Homing endonucleases"/>
    <property type="match status" value="1"/>
</dbReference>
<feature type="region of interest" description="Disordered" evidence="7">
    <location>
        <begin position="1"/>
        <end position="38"/>
    </location>
</feature>
<keyword evidence="1" id="KW-0547">Nucleotide-binding</keyword>
<evidence type="ECO:0000256" key="3">
    <source>
        <dbReference type="ARBA" id="ARBA00022806"/>
    </source>
</evidence>
<dbReference type="InterPro" id="IPR006141">
    <property type="entry name" value="Intein_N"/>
</dbReference>
<dbReference type="PROSITE" id="PS50818">
    <property type="entry name" value="INTEIN_C_TER"/>
    <property type="match status" value="1"/>
</dbReference>
<evidence type="ECO:0000256" key="7">
    <source>
        <dbReference type="SAM" id="MobiDB-lite"/>
    </source>
</evidence>
<dbReference type="CDD" id="cd00081">
    <property type="entry name" value="Hint"/>
    <property type="match status" value="1"/>
</dbReference>
<evidence type="ECO:0000313" key="11">
    <source>
        <dbReference type="EMBL" id="SDE60720.1"/>
    </source>
</evidence>
<dbReference type="PROSITE" id="PS51192">
    <property type="entry name" value="HELICASE_ATP_BIND_1"/>
    <property type="match status" value="1"/>
</dbReference>
<gene>
    <name evidence="11" type="ORF">SAMN04488504_10953</name>
</gene>
<evidence type="ECO:0000256" key="1">
    <source>
        <dbReference type="ARBA" id="ARBA00022741"/>
    </source>
</evidence>
<dbReference type="PROSITE" id="PS50817">
    <property type="entry name" value="INTEIN_N_TER"/>
    <property type="match status" value="1"/>
</dbReference>
<keyword evidence="2" id="KW-0378">Hydrolase</keyword>
<dbReference type="Gene3D" id="3.40.50.300">
    <property type="entry name" value="P-loop containing nucleotide triphosphate hydrolases"/>
    <property type="match status" value="2"/>
</dbReference>
<dbReference type="Proteomes" id="UP000198717">
    <property type="component" value="Unassembled WGS sequence"/>
</dbReference>
<dbReference type="SMART" id="SM00305">
    <property type="entry name" value="HintC"/>
    <property type="match status" value="1"/>
</dbReference>
<dbReference type="Pfam" id="PF04851">
    <property type="entry name" value="ResIII"/>
    <property type="match status" value="1"/>
</dbReference>
<dbReference type="InterPro" id="IPR050615">
    <property type="entry name" value="ATP-dep_DNA_Helicase"/>
</dbReference>
<dbReference type="InterPro" id="IPR027417">
    <property type="entry name" value="P-loop_NTPase"/>
</dbReference>
<evidence type="ECO:0000256" key="2">
    <source>
        <dbReference type="ARBA" id="ARBA00022801"/>
    </source>
</evidence>
<proteinExistence type="predicted"/>
<feature type="domain" description="DOD-type homing endonuclease" evidence="8">
    <location>
        <begin position="348"/>
        <end position="444"/>
    </location>
</feature>
<dbReference type="SMART" id="SM00306">
    <property type="entry name" value="HintN"/>
    <property type="match status" value="1"/>
</dbReference>
<evidence type="ECO:0000256" key="6">
    <source>
        <dbReference type="ARBA" id="ARBA00023000"/>
    </source>
</evidence>
<keyword evidence="6" id="KW-0651">Protein splicing</keyword>
<dbReference type="SUPFAM" id="SSF52540">
    <property type="entry name" value="P-loop containing nucleoside triphosphate hydrolases"/>
    <property type="match status" value="1"/>
</dbReference>
<dbReference type="SMART" id="SM00490">
    <property type="entry name" value="HELICc"/>
    <property type="match status" value="1"/>
</dbReference>
<dbReference type="PROSITE" id="PS50819">
    <property type="entry name" value="INTEIN_ENDONUCLEASE"/>
    <property type="match status" value="1"/>
</dbReference>
<dbReference type="PROSITE" id="PS51194">
    <property type="entry name" value="HELICASE_CTER"/>
    <property type="match status" value="1"/>
</dbReference>
<dbReference type="InterPro" id="IPR014001">
    <property type="entry name" value="Helicase_ATP-bd"/>
</dbReference>
<keyword evidence="12" id="KW-1185">Reference proteome</keyword>
<dbReference type="RefSeq" id="WP_090491870.1">
    <property type="nucleotide sequence ID" value="NZ_FNAJ01000009.1"/>
</dbReference>
<evidence type="ECO:0000259" key="9">
    <source>
        <dbReference type="PROSITE" id="PS51192"/>
    </source>
</evidence>
<dbReference type="Pfam" id="PF00271">
    <property type="entry name" value="Helicase_C"/>
    <property type="match status" value="1"/>
</dbReference>
<comment type="caution">
    <text evidence="11">The sequence shown here is derived from an EMBL/GenBank/DDBJ whole genome shotgun (WGS) entry which is preliminary data.</text>
</comment>
<dbReference type="InterPro" id="IPR027434">
    <property type="entry name" value="Homing_endonucl"/>
</dbReference>
<evidence type="ECO:0000256" key="5">
    <source>
        <dbReference type="ARBA" id="ARBA00022840"/>
    </source>
</evidence>
<dbReference type="Gene3D" id="2.170.16.10">
    <property type="entry name" value="Hedgehog/Intein (Hint) domain"/>
    <property type="match status" value="2"/>
</dbReference>
<evidence type="ECO:0000256" key="4">
    <source>
        <dbReference type="ARBA" id="ARBA00022813"/>
    </source>
</evidence>
<evidence type="ECO:0000259" key="8">
    <source>
        <dbReference type="PROSITE" id="PS50819"/>
    </source>
</evidence>
<dbReference type="EMBL" id="FNAJ01000009">
    <property type="protein sequence ID" value="SDE60720.1"/>
    <property type="molecule type" value="Genomic_DNA"/>
</dbReference>
<dbReference type="PANTHER" id="PTHR11274">
    <property type="entry name" value="RAD25/XP-B DNA REPAIR HELICASE"/>
    <property type="match status" value="1"/>
</dbReference>
<dbReference type="InterPro" id="IPR003587">
    <property type="entry name" value="Hint_dom_N"/>
</dbReference>
<dbReference type="SMART" id="SM00487">
    <property type="entry name" value="DEXDc"/>
    <property type="match status" value="1"/>
</dbReference>
<dbReference type="Pfam" id="PF14528">
    <property type="entry name" value="LAGLIDADG_3"/>
    <property type="match status" value="1"/>
</dbReference>
<dbReference type="InterPro" id="IPR004860">
    <property type="entry name" value="LAGLIDADG_dom"/>
</dbReference>
<name>A0ABY0MVT7_9BACT</name>
<keyword evidence="4" id="KW-0068">Autocatalytic cleavage</keyword>
<dbReference type="InterPro" id="IPR003586">
    <property type="entry name" value="Hint_dom_C"/>
</dbReference>
<keyword evidence="5" id="KW-0067">ATP-binding</keyword>
<dbReference type="InterPro" id="IPR001650">
    <property type="entry name" value="Helicase_C-like"/>
</dbReference>
<dbReference type="Pfam" id="PF14890">
    <property type="entry name" value="Intein_splicing"/>
    <property type="match status" value="1"/>
</dbReference>